<dbReference type="SUPFAM" id="SSF55608">
    <property type="entry name" value="Homing endonucleases"/>
    <property type="match status" value="2"/>
</dbReference>
<dbReference type="Gene3D" id="1.20.120.1200">
    <property type="entry name" value="NADH-ubiquinone/plastoquinone oxidoreductase chain 6, subunit NuoJ"/>
    <property type="match status" value="1"/>
</dbReference>
<dbReference type="GO" id="GO:0008137">
    <property type="term" value="F:NADH dehydrogenase (ubiquinone) activity"/>
    <property type="evidence" value="ECO:0007669"/>
    <property type="project" value="InterPro"/>
</dbReference>
<evidence type="ECO:0000256" key="2">
    <source>
        <dbReference type="SAM" id="Phobius"/>
    </source>
</evidence>
<feature type="transmembrane region" description="Helical" evidence="2">
    <location>
        <begin position="643"/>
        <end position="671"/>
    </location>
</feature>
<feature type="transmembrane region" description="Helical" evidence="2">
    <location>
        <begin position="695"/>
        <end position="723"/>
    </location>
</feature>
<dbReference type="GO" id="GO:0005739">
    <property type="term" value="C:mitochondrion"/>
    <property type="evidence" value="ECO:0007669"/>
    <property type="project" value="UniProtKB-ARBA"/>
</dbReference>
<keyword evidence="4" id="KW-0496">Mitochondrion</keyword>
<reference evidence="4" key="1">
    <citation type="submission" date="2019-08" db="EMBL/GenBank/DDBJ databases">
        <title>The mitochondrial genome sequence of Ganoderma sp. strain Zizhi S2, merged Ganoderma duropora and G. sinense into a new complex species.</title>
        <authorList>
            <person name="Chen T.-Q."/>
            <person name="Xu X.-L."/>
        </authorList>
    </citation>
    <scope>NUCLEOTIDE SEQUENCE</scope>
    <source>
        <strain evidence="4">Zizhi S2</strain>
    </source>
</reference>
<feature type="transmembrane region" description="Helical" evidence="2">
    <location>
        <begin position="56"/>
        <end position="75"/>
    </location>
</feature>
<evidence type="ECO:0000256" key="1">
    <source>
        <dbReference type="ARBA" id="ARBA00002670"/>
    </source>
</evidence>
<sequence>MKNFLIDLLAFAALFSSVLVITSKNPVIAVIFLISVFVNAAGYLILLGIGFIGISYIIVYVGAIAVLFLFVIMLLNIKLTDILETSHQYTKNLPLAFSIGILFIYEIYTIIPFPIDNVSFISYFLNLINILNGLLLNSNLNLDNVVHIAINPTIADTTFINFSQIEAIGQGLYTYGGSWLIIISIILLLAMVAPIFITKPSKISSKLNNLTPLKGLNNKEFVSKFNKIGGKKFYHSSPIVKSALQSFNTKLSPWLVTGFTDAKGCFSVRLNTYKNTKIFISPVFSFHMHLNDLEILYRIKIFFGVGSVRTDKTGAHYQVTGLYNLQIILNHFKGYPLQGSKRHSLIIFSIILEILHKKEHFTDSGFLRAVSYINYLNKPIKRDFLNKIIKTIGPIPLLALPPVPILTSISIINPYWIVGFILGDGGFTFSKSVTISKKTNETRVYFGMQMFVSQLNIDAYLLRSICNHIGTGYIKSHSKNLITNLIVSDTKSILHLILSLFNKYPLLAHKNFQFNLWLKAVFIIIGTPKYSKKRQEELILALIELSNLQNRSKDKNKLLKFQHKTIMGTIILSNRIMEGAKNNPIIEVMEVIMGRATIHKILPMNQKVQINNSKYILHSFSLPLILGWLDIDPSQFNSNFSNYAYGVFLLSLIALLCFVNVLFYITIHYLIQVRNYELKYPKLNKIINLYKKVNILYIFIEALICFVCLFLIVFFSIICIYTLN</sequence>
<dbReference type="Pfam" id="PF00961">
    <property type="entry name" value="LAGLIDADG_1"/>
    <property type="match status" value="2"/>
</dbReference>
<keyword evidence="2" id="KW-0472">Membrane</keyword>
<dbReference type="PANTHER" id="PTHR36181:SF4">
    <property type="entry name" value="LAGLIDADG ENDONUCLEASE"/>
    <property type="match status" value="1"/>
</dbReference>
<dbReference type="InterPro" id="IPR001457">
    <property type="entry name" value="NADH_UbQ/plastoQ_OxRdtase_su6"/>
</dbReference>
<name>A0A8A5R8V0_9APHY</name>
<evidence type="ECO:0000259" key="3">
    <source>
        <dbReference type="Pfam" id="PF00961"/>
    </source>
</evidence>
<dbReference type="PANTHER" id="PTHR36181">
    <property type="entry name" value="INTRON-ENCODED ENDONUCLEASE AI3-RELATED"/>
    <property type="match status" value="1"/>
</dbReference>
<feature type="domain" description="Homing endonuclease LAGLIDADG" evidence="3">
    <location>
        <begin position="417"/>
        <end position="521"/>
    </location>
</feature>
<feature type="transmembrane region" description="Helical" evidence="2">
    <location>
        <begin position="95"/>
        <end position="111"/>
    </location>
</feature>
<dbReference type="InterPro" id="IPR051289">
    <property type="entry name" value="LAGLIDADG_Endonuclease"/>
</dbReference>
<proteinExistence type="predicted"/>
<dbReference type="GO" id="GO:0004519">
    <property type="term" value="F:endonuclease activity"/>
    <property type="evidence" value="ECO:0007669"/>
    <property type="project" value="InterPro"/>
</dbReference>
<feature type="transmembrane region" description="Helical" evidence="2">
    <location>
        <begin position="118"/>
        <end position="136"/>
    </location>
</feature>
<organism evidence="4">
    <name type="scientific">Ganoderma sp. TQC-2021a</name>
    <dbReference type="NCBI Taxonomy" id="2816325"/>
    <lineage>
        <taxon>Eukaryota</taxon>
        <taxon>Fungi</taxon>
        <taxon>Dikarya</taxon>
        <taxon>Basidiomycota</taxon>
        <taxon>Agaricomycotina</taxon>
        <taxon>Agaricomycetes</taxon>
        <taxon>Polyporales</taxon>
        <taxon>Polyporaceae</taxon>
        <taxon>Ganoderma</taxon>
    </lineage>
</organism>
<protein>
    <submittedName>
        <fullName evidence="4">NADH dehydrogenase subunit 6</fullName>
    </submittedName>
</protein>
<geneLocation type="mitochondrion" evidence="4"/>
<comment type="function">
    <text evidence="1">Mitochondrial DNA endonuclease involved in intron homing.</text>
</comment>
<dbReference type="InterPro" id="IPR042106">
    <property type="entry name" value="Nuo/plastoQ_OxRdtase_6_NuoJ"/>
</dbReference>
<keyword evidence="2" id="KW-0812">Transmembrane</keyword>
<dbReference type="Gene3D" id="3.10.28.10">
    <property type="entry name" value="Homing endonucleases"/>
    <property type="match status" value="2"/>
</dbReference>
<evidence type="ECO:0000313" key="4">
    <source>
        <dbReference type="EMBL" id="QTG38674.1"/>
    </source>
</evidence>
<feature type="transmembrane region" description="Helical" evidence="2">
    <location>
        <begin position="179"/>
        <end position="197"/>
    </location>
</feature>
<gene>
    <name evidence="4" type="primary">nad6</name>
</gene>
<feature type="transmembrane region" description="Helical" evidence="2">
    <location>
        <begin position="30"/>
        <end position="49"/>
    </location>
</feature>
<dbReference type="InterPro" id="IPR027434">
    <property type="entry name" value="Homing_endonucl"/>
</dbReference>
<dbReference type="Pfam" id="PF00499">
    <property type="entry name" value="Oxidored_q3"/>
    <property type="match status" value="1"/>
</dbReference>
<dbReference type="InterPro" id="IPR004860">
    <property type="entry name" value="LAGLIDADG_dom"/>
</dbReference>
<accession>A0A8A5R8V0</accession>
<keyword evidence="2" id="KW-1133">Transmembrane helix</keyword>
<dbReference type="EMBL" id="MN356101">
    <property type="protein sequence ID" value="QTG38674.1"/>
    <property type="molecule type" value="Genomic_DNA"/>
</dbReference>
<feature type="domain" description="Homing endonuclease LAGLIDADG" evidence="3">
    <location>
        <begin position="257"/>
        <end position="349"/>
    </location>
</feature>
<dbReference type="AlphaFoldDB" id="A0A8A5R8V0"/>